<accession>A0A382WQL4</accession>
<dbReference type="InterPro" id="IPR001509">
    <property type="entry name" value="Epimerase_deHydtase"/>
</dbReference>
<dbReference type="AlphaFoldDB" id="A0A382WQL4"/>
<dbReference type="InterPro" id="IPR050177">
    <property type="entry name" value="Lipid_A_modif_metabolic_enz"/>
</dbReference>
<sequence length="238" mass="26584">MKYLITGGLGYLGIELAYHLSQDDKNKIVIYDKAVYGVEYASYVLNRKNVSVVVGDIRDIDRLSPFVKESDTIIHLASLVGAPLVQKRPIEAHETNILGTEKVVDLIGDNQRLMYASTGSTYGKVDGICTESTPISPLSIYGVHKAKGEELVSKKNALSMRFATVYGLSFRTRNDLYINNMIKKALVDRSVVLYEQFARRTFIHIHDIVRAVEYFSMDDNFESGPLNIGDPSLALTKL</sequence>
<evidence type="ECO:0000313" key="2">
    <source>
        <dbReference type="EMBL" id="SVD60311.1"/>
    </source>
</evidence>
<dbReference type="PANTHER" id="PTHR43245">
    <property type="entry name" value="BIFUNCTIONAL POLYMYXIN RESISTANCE PROTEIN ARNA"/>
    <property type="match status" value="1"/>
</dbReference>
<reference evidence="2" key="1">
    <citation type="submission" date="2018-05" db="EMBL/GenBank/DDBJ databases">
        <authorList>
            <person name="Lanie J.A."/>
            <person name="Ng W.-L."/>
            <person name="Kazmierczak K.M."/>
            <person name="Andrzejewski T.M."/>
            <person name="Davidsen T.M."/>
            <person name="Wayne K.J."/>
            <person name="Tettelin H."/>
            <person name="Glass J.I."/>
            <person name="Rusch D."/>
            <person name="Podicherti R."/>
            <person name="Tsui H.-C.T."/>
            <person name="Winkler M.E."/>
        </authorList>
    </citation>
    <scope>NUCLEOTIDE SEQUENCE</scope>
</reference>
<dbReference type="InterPro" id="IPR036291">
    <property type="entry name" value="NAD(P)-bd_dom_sf"/>
</dbReference>
<dbReference type="EMBL" id="UINC01161239">
    <property type="protein sequence ID" value="SVD60311.1"/>
    <property type="molecule type" value="Genomic_DNA"/>
</dbReference>
<feature type="non-terminal residue" evidence="2">
    <location>
        <position position="1"/>
    </location>
</feature>
<dbReference type="SUPFAM" id="SSF51735">
    <property type="entry name" value="NAD(P)-binding Rossmann-fold domains"/>
    <property type="match status" value="1"/>
</dbReference>
<dbReference type="PANTHER" id="PTHR43245:SF23">
    <property type="entry name" value="NAD(P)-BINDING DOMAIN-CONTAINING PROTEIN"/>
    <property type="match status" value="1"/>
</dbReference>
<feature type="domain" description="NAD-dependent epimerase/dehydratase" evidence="1">
    <location>
        <begin position="4"/>
        <end position="229"/>
    </location>
</feature>
<feature type="non-terminal residue" evidence="2">
    <location>
        <position position="238"/>
    </location>
</feature>
<gene>
    <name evidence="2" type="ORF">METZ01_LOCUS413165</name>
</gene>
<evidence type="ECO:0000259" key="1">
    <source>
        <dbReference type="Pfam" id="PF01370"/>
    </source>
</evidence>
<organism evidence="2">
    <name type="scientific">marine metagenome</name>
    <dbReference type="NCBI Taxonomy" id="408172"/>
    <lineage>
        <taxon>unclassified sequences</taxon>
        <taxon>metagenomes</taxon>
        <taxon>ecological metagenomes</taxon>
    </lineage>
</organism>
<name>A0A382WQL4_9ZZZZ</name>
<protein>
    <recommendedName>
        <fullName evidence="1">NAD-dependent epimerase/dehydratase domain-containing protein</fullName>
    </recommendedName>
</protein>
<proteinExistence type="predicted"/>
<dbReference type="Pfam" id="PF01370">
    <property type="entry name" value="Epimerase"/>
    <property type="match status" value="1"/>
</dbReference>
<dbReference type="CDD" id="cd08946">
    <property type="entry name" value="SDR_e"/>
    <property type="match status" value="1"/>
</dbReference>
<dbReference type="Gene3D" id="3.40.50.720">
    <property type="entry name" value="NAD(P)-binding Rossmann-like Domain"/>
    <property type="match status" value="1"/>
</dbReference>